<sequence>MSRPFAHHKFSAVRTERDGISFPSKAEAARFDQLKLLEKAGDVVGFMRQPVFYLPGGTRYVADFLIFWSGGRVTAEDVKGMETEGFKIKFREVKAAYPWMEFELFKAGR</sequence>
<dbReference type="RefSeq" id="WP_260559055.1">
    <property type="nucleotide sequence ID" value="NZ_BAABEC010000059.1"/>
</dbReference>
<evidence type="ECO:0000313" key="1">
    <source>
        <dbReference type="EMBL" id="UWX62760.1"/>
    </source>
</evidence>
<dbReference type="Pfam" id="PF06356">
    <property type="entry name" value="DUF1064"/>
    <property type="match status" value="1"/>
</dbReference>
<protein>
    <submittedName>
        <fullName evidence="1">DUF1064 domain-containing protein</fullName>
    </submittedName>
</protein>
<name>A0ABY5YCI2_9DEIO</name>
<reference evidence="1" key="1">
    <citation type="submission" date="2022-09" db="EMBL/GenBank/DDBJ databases">
        <title>genome sequence of Deinococcus rubellus.</title>
        <authorList>
            <person name="Srinivasan S."/>
        </authorList>
    </citation>
    <scope>NUCLEOTIDE SEQUENCE</scope>
    <source>
        <strain evidence="1">Ant6</strain>
    </source>
</reference>
<dbReference type="Proteomes" id="UP001060261">
    <property type="component" value="Chromosome"/>
</dbReference>
<gene>
    <name evidence="1" type="ORF">N0D28_08235</name>
</gene>
<proteinExistence type="predicted"/>
<dbReference type="EMBL" id="CP104213">
    <property type="protein sequence ID" value="UWX62760.1"/>
    <property type="molecule type" value="Genomic_DNA"/>
</dbReference>
<keyword evidence="2" id="KW-1185">Reference proteome</keyword>
<organism evidence="1 2">
    <name type="scientific">Deinococcus rubellus</name>
    <dbReference type="NCBI Taxonomy" id="1889240"/>
    <lineage>
        <taxon>Bacteria</taxon>
        <taxon>Thermotogati</taxon>
        <taxon>Deinococcota</taxon>
        <taxon>Deinococci</taxon>
        <taxon>Deinococcales</taxon>
        <taxon>Deinococcaceae</taxon>
        <taxon>Deinococcus</taxon>
    </lineage>
</organism>
<evidence type="ECO:0000313" key="2">
    <source>
        <dbReference type="Proteomes" id="UP001060261"/>
    </source>
</evidence>
<dbReference type="InterPro" id="IPR009414">
    <property type="entry name" value="DUF1064"/>
</dbReference>
<accession>A0ABY5YCI2</accession>